<gene>
    <name evidence="5" type="ORF">JRO89_XS03G0223900</name>
</gene>
<comment type="caution">
    <text evidence="5">The sequence shown here is derived from an EMBL/GenBank/DDBJ whole genome shotgun (WGS) entry which is preliminary data.</text>
</comment>
<keyword evidence="2" id="KW-0479">Metal-binding</keyword>
<evidence type="ECO:0000313" key="6">
    <source>
        <dbReference type="Proteomes" id="UP000827721"/>
    </source>
</evidence>
<evidence type="ECO:0000259" key="4">
    <source>
        <dbReference type="Pfam" id="PF04998"/>
    </source>
</evidence>
<protein>
    <recommendedName>
        <fullName evidence="1">DNA-directed RNA polymerase</fullName>
        <ecNumber evidence="1">2.7.7.6</ecNumber>
    </recommendedName>
</protein>
<name>A0ABQ8IB96_9ROSI</name>
<accession>A0ABQ8IB96</accession>
<dbReference type="PANTHER" id="PTHR48446">
    <property type="entry name" value="DNA-DIRECTED RNA POLYMERASE SUBUNIT BETA' N-TERMINAL SECTION"/>
    <property type="match status" value="1"/>
</dbReference>
<dbReference type="Gene3D" id="1.10.150.390">
    <property type="match status" value="1"/>
</dbReference>
<evidence type="ECO:0000256" key="2">
    <source>
        <dbReference type="ARBA" id="ARBA00022723"/>
    </source>
</evidence>
<feature type="domain" description="RNA polymerase Rpb1" evidence="4">
    <location>
        <begin position="53"/>
        <end position="136"/>
    </location>
</feature>
<evidence type="ECO:0000313" key="5">
    <source>
        <dbReference type="EMBL" id="KAH7573902.1"/>
    </source>
</evidence>
<dbReference type="InterPro" id="IPR007081">
    <property type="entry name" value="RNA_pol_Rpb1_5"/>
</dbReference>
<dbReference type="InterPro" id="IPR015700">
    <property type="entry name" value="RPC1"/>
</dbReference>
<keyword evidence="3" id="KW-0862">Zinc</keyword>
<dbReference type="PANTHER" id="PTHR48446:SF1">
    <property type="entry name" value="DNA-DIRECTED RNA POLYMERASE SUBUNIT BETA' N-TERMINAL SECTION"/>
    <property type="match status" value="1"/>
</dbReference>
<sequence>MSDVDLSLLIMLHDPARVALFDCDNAKVGTKDLLMSFAIFCYSKQKISDFTGLLVVMGTDGIDGRNTMSNDVIEMFKTLGIEAARTCIIDQIRETMKHHGLNIDIRHLMLLADVMTCWGEVLGITIHGIKKMDKSVLMLSSFERAADHLFNASVNGKEDKIKGVNECIIMGIPMQLGTGILKVRQRYILAEVSVNVRDVEPQALIDGAVPIIS</sequence>
<dbReference type="EMBL" id="JAFEMO010000003">
    <property type="protein sequence ID" value="KAH7573902.1"/>
    <property type="molecule type" value="Genomic_DNA"/>
</dbReference>
<keyword evidence="6" id="KW-1185">Reference proteome</keyword>
<organism evidence="5 6">
    <name type="scientific">Xanthoceras sorbifolium</name>
    <dbReference type="NCBI Taxonomy" id="99658"/>
    <lineage>
        <taxon>Eukaryota</taxon>
        <taxon>Viridiplantae</taxon>
        <taxon>Streptophyta</taxon>
        <taxon>Embryophyta</taxon>
        <taxon>Tracheophyta</taxon>
        <taxon>Spermatophyta</taxon>
        <taxon>Magnoliopsida</taxon>
        <taxon>eudicotyledons</taxon>
        <taxon>Gunneridae</taxon>
        <taxon>Pentapetalae</taxon>
        <taxon>rosids</taxon>
        <taxon>malvids</taxon>
        <taxon>Sapindales</taxon>
        <taxon>Sapindaceae</taxon>
        <taxon>Xanthoceroideae</taxon>
        <taxon>Xanthoceras</taxon>
    </lineage>
</organism>
<reference evidence="5 6" key="1">
    <citation type="submission" date="2021-02" db="EMBL/GenBank/DDBJ databases">
        <title>Plant Genome Project.</title>
        <authorList>
            <person name="Zhang R.-G."/>
        </authorList>
    </citation>
    <scope>NUCLEOTIDE SEQUENCE [LARGE SCALE GENOMIC DNA]</scope>
    <source>
        <tissue evidence="5">Leaves</tissue>
    </source>
</reference>
<dbReference type="SUPFAM" id="SSF64484">
    <property type="entry name" value="beta and beta-prime subunits of DNA dependent RNA-polymerase"/>
    <property type="match status" value="1"/>
</dbReference>
<evidence type="ECO:0000256" key="3">
    <source>
        <dbReference type="ARBA" id="ARBA00022833"/>
    </source>
</evidence>
<dbReference type="EC" id="2.7.7.6" evidence="1"/>
<proteinExistence type="predicted"/>
<dbReference type="Pfam" id="PF04998">
    <property type="entry name" value="RNA_pol_Rpb1_5"/>
    <property type="match status" value="1"/>
</dbReference>
<evidence type="ECO:0000256" key="1">
    <source>
        <dbReference type="ARBA" id="ARBA00012418"/>
    </source>
</evidence>
<dbReference type="Proteomes" id="UP000827721">
    <property type="component" value="Unassembled WGS sequence"/>
</dbReference>